<gene>
    <name evidence="1" type="ORF">METZ01_LOCUS89419</name>
</gene>
<protein>
    <submittedName>
        <fullName evidence="1">Uncharacterized protein</fullName>
    </submittedName>
</protein>
<proteinExistence type="predicted"/>
<evidence type="ECO:0000313" key="1">
    <source>
        <dbReference type="EMBL" id="SVA36565.1"/>
    </source>
</evidence>
<sequence>MNKLVLILVTTASVCFAAVSLQDIQYNVKSNGIVISLDFSAPIHENRIIGWKSDKGTFYLSLSNVARSKDKISDSIFQEPLEQIVINEFPENLQLAFHLNCRIQGYKIINSYSLSRATIII</sequence>
<feature type="non-terminal residue" evidence="1">
    <location>
        <position position="121"/>
    </location>
</feature>
<dbReference type="EMBL" id="UINC01008112">
    <property type="protein sequence ID" value="SVA36565.1"/>
    <property type="molecule type" value="Genomic_DNA"/>
</dbReference>
<dbReference type="AlphaFoldDB" id="A0A381V847"/>
<name>A0A381V847_9ZZZZ</name>
<accession>A0A381V847</accession>
<organism evidence="1">
    <name type="scientific">marine metagenome</name>
    <dbReference type="NCBI Taxonomy" id="408172"/>
    <lineage>
        <taxon>unclassified sequences</taxon>
        <taxon>metagenomes</taxon>
        <taxon>ecological metagenomes</taxon>
    </lineage>
</organism>
<reference evidence="1" key="1">
    <citation type="submission" date="2018-05" db="EMBL/GenBank/DDBJ databases">
        <authorList>
            <person name="Lanie J.A."/>
            <person name="Ng W.-L."/>
            <person name="Kazmierczak K.M."/>
            <person name="Andrzejewski T.M."/>
            <person name="Davidsen T.M."/>
            <person name="Wayne K.J."/>
            <person name="Tettelin H."/>
            <person name="Glass J.I."/>
            <person name="Rusch D."/>
            <person name="Podicherti R."/>
            <person name="Tsui H.-C.T."/>
            <person name="Winkler M.E."/>
        </authorList>
    </citation>
    <scope>NUCLEOTIDE SEQUENCE</scope>
</reference>